<evidence type="ECO:0000313" key="2">
    <source>
        <dbReference type="Proteomes" id="UP000197535"/>
    </source>
</evidence>
<dbReference type="GO" id="GO:0008168">
    <property type="term" value="F:methyltransferase activity"/>
    <property type="evidence" value="ECO:0007669"/>
    <property type="project" value="InterPro"/>
</dbReference>
<evidence type="ECO:0000313" key="1">
    <source>
        <dbReference type="EMBL" id="OWW18374.1"/>
    </source>
</evidence>
<protein>
    <recommendedName>
        <fullName evidence="3">DNA methylase</fullName>
    </recommendedName>
</protein>
<accession>A0A254T6V4</accession>
<name>A0A254T6V4_9BURK</name>
<comment type="caution">
    <text evidence="1">The sequence shown here is derived from an EMBL/GenBank/DDBJ whole genome shotgun (WGS) entry which is preliminary data.</text>
</comment>
<proteinExistence type="predicted"/>
<dbReference type="SUPFAM" id="SSF53335">
    <property type="entry name" value="S-adenosyl-L-methionine-dependent methyltransferases"/>
    <property type="match status" value="1"/>
</dbReference>
<dbReference type="EMBL" id="LSTO01000008">
    <property type="protein sequence ID" value="OWW18374.1"/>
    <property type="molecule type" value="Genomic_DNA"/>
</dbReference>
<evidence type="ECO:0008006" key="3">
    <source>
        <dbReference type="Google" id="ProtNLM"/>
    </source>
</evidence>
<dbReference type="AlphaFoldDB" id="A0A254T6V4"/>
<dbReference type="GO" id="GO:0032259">
    <property type="term" value="P:methylation"/>
    <property type="evidence" value="ECO:0007669"/>
    <property type="project" value="InterPro"/>
</dbReference>
<dbReference type="Proteomes" id="UP000197535">
    <property type="component" value="Unassembled WGS sequence"/>
</dbReference>
<reference evidence="1 2" key="1">
    <citation type="submission" date="2016-02" db="EMBL/GenBank/DDBJ databases">
        <authorList>
            <person name="Wen L."/>
            <person name="He K."/>
            <person name="Yang H."/>
        </authorList>
    </citation>
    <scope>NUCLEOTIDE SEQUENCE [LARGE SCALE GENOMIC DNA]</scope>
    <source>
        <strain evidence="1 2">TSA40</strain>
    </source>
</reference>
<dbReference type="Gene3D" id="3.40.50.150">
    <property type="entry name" value="Vaccinia Virus protein VP39"/>
    <property type="match status" value="1"/>
</dbReference>
<gene>
    <name evidence="1" type="ORF">AYR66_01265</name>
</gene>
<dbReference type="InterPro" id="IPR002052">
    <property type="entry name" value="DNA_methylase_N6_adenine_CS"/>
</dbReference>
<organism evidence="1 2">
    <name type="scientific">Noviherbaspirillum denitrificans</name>
    <dbReference type="NCBI Taxonomy" id="1968433"/>
    <lineage>
        <taxon>Bacteria</taxon>
        <taxon>Pseudomonadati</taxon>
        <taxon>Pseudomonadota</taxon>
        <taxon>Betaproteobacteria</taxon>
        <taxon>Burkholderiales</taxon>
        <taxon>Oxalobacteraceae</taxon>
        <taxon>Noviherbaspirillum</taxon>
    </lineage>
</organism>
<dbReference type="PROSITE" id="PS00092">
    <property type="entry name" value="N6_MTASE"/>
    <property type="match status" value="1"/>
</dbReference>
<dbReference type="GO" id="GO:0003676">
    <property type="term" value="F:nucleic acid binding"/>
    <property type="evidence" value="ECO:0007669"/>
    <property type="project" value="InterPro"/>
</dbReference>
<dbReference type="InterPro" id="IPR029063">
    <property type="entry name" value="SAM-dependent_MTases_sf"/>
</dbReference>
<keyword evidence="2" id="KW-1185">Reference proteome</keyword>
<sequence>MTGVAAQLSGRRAVLNDLSVVATHLAYNHTRPCDPKALQDAFNEIAADLNHEFRDIYACTDGNDRGYILYTLWGRDGICPHCQKAFSIWDSIDRKTGRMPAMLTCPHCQRETAKHGLKYSGNKPVLLSYQRANGQRVERAPTPEDVLIIQNQAAQSARAWYPQVEIDPAREMYIRSALHLQGIAHVADFYMPRNLRALSSLWSRIQQVADERVRAALVFAFTNTAWHGTRMRRFNARGGQRPLTGTLYIPQLSSEANVLEVMRNKIRQLRSYYESLGVQSEPLPAIRLGSATRLRGIPDASVDYVFTDPPFGSNLFYADCNLIWESWLGGLTPHHEEAVVNRSRDVAKGGKTVADYELLMTQSMREIFRVLKPGAWATLVFHNTDPAVWRAIQSAAEVAGFQIEDAGALDRKQHSHKGYKGRAEKEDVAHFDVIMSMRKLVAPASRIRPAEATVDVKQLIMDAYLALPTDSRTTQRVHSEVIQRLAREGLGLDSVSFDDVREHIPRSSLDQLDLLRAEEG</sequence>